<dbReference type="InterPro" id="IPR011701">
    <property type="entry name" value="MFS"/>
</dbReference>
<dbReference type="InterPro" id="IPR036259">
    <property type="entry name" value="MFS_trans_sf"/>
</dbReference>
<name>B3V6H5_9ARCH</name>
<dbReference type="SUPFAM" id="SSF103473">
    <property type="entry name" value="MFS general substrate transporter"/>
    <property type="match status" value="1"/>
</dbReference>
<evidence type="ECO:0000256" key="2">
    <source>
        <dbReference type="ARBA" id="ARBA00022475"/>
    </source>
</evidence>
<comment type="subcellular location">
    <subcellularLocation>
        <location evidence="1">Cell membrane</location>
        <topology evidence="1">Multi-pass membrane protein</topology>
    </subcellularLocation>
</comment>
<dbReference type="GO" id="GO:0005886">
    <property type="term" value="C:plasma membrane"/>
    <property type="evidence" value="ECO:0007669"/>
    <property type="project" value="UniProtKB-SubCell"/>
</dbReference>
<dbReference type="InterPro" id="IPR020846">
    <property type="entry name" value="MFS_dom"/>
</dbReference>
<feature type="transmembrane region" description="Helical" evidence="6">
    <location>
        <begin position="390"/>
        <end position="411"/>
    </location>
</feature>
<reference evidence="8" key="1">
    <citation type="journal article" date="2008" name="ISME J.">
        <title>Hindsight in the relative abundance, metabolic potential and genome dynamics of uncultivated marine archaea from comparative metagenomic analyses of bathypelagic plankton of different oceanic regions.</title>
        <authorList>
            <person name="Martin-Cuadrado A.B."/>
            <person name="Rodriguez-Valera F."/>
            <person name="Moreira D."/>
            <person name="Alba J.C."/>
            <person name="Ivars-Martinez E."/>
            <person name="Henn M.R."/>
            <person name="Talla E."/>
            <person name="Lopez-Garcia P."/>
        </authorList>
    </citation>
    <scope>NUCLEOTIDE SEQUENCE</scope>
</reference>
<keyword evidence="4 6" id="KW-1133">Transmembrane helix</keyword>
<evidence type="ECO:0000256" key="3">
    <source>
        <dbReference type="ARBA" id="ARBA00022692"/>
    </source>
</evidence>
<keyword evidence="2" id="KW-1003">Cell membrane</keyword>
<evidence type="ECO:0000256" key="5">
    <source>
        <dbReference type="ARBA" id="ARBA00023136"/>
    </source>
</evidence>
<feature type="transmembrane region" description="Helical" evidence="6">
    <location>
        <begin position="269"/>
        <end position="290"/>
    </location>
</feature>
<keyword evidence="3 6" id="KW-0812">Transmembrane</keyword>
<feature type="transmembrane region" description="Helical" evidence="6">
    <location>
        <begin position="237"/>
        <end position="257"/>
    </location>
</feature>
<evidence type="ECO:0000256" key="6">
    <source>
        <dbReference type="SAM" id="Phobius"/>
    </source>
</evidence>
<sequence length="419" mass="46485">MKSSSSYLRVSSKSLFFNILEVVNSQLLSKFFKNYSPLLLILCGYSVFAMSRFSLGMILVDLQSILGINSFEAGILFSSTSASMAFTVIFAGKLNDKFGTYRMYLAGIVIFSLGHLLTYFTNDYFLLIFYLLLVGAGSGIISSCTYLELGRYPSSRASMLGVSNLVYSIGGFFGSWFTGIMMSTYNWQLALSSFSVFSAISGLLYYFSNPSSNSNISSNYIDESSDSPHYFSKFNVVLLYTTMFFSNFAFFVLLAWVPTLLVSYKGLDLYTAGFIFSFFSLAGGIFSIPFGYLSDKLKNRTIVASFTAFISAILGYFFLSITGIYESIILLSLLGVFFYPYWNLQLAMGQESVSPKKIGMITGLLQNSAYLSGIAGPLITGYFIKNLGIITSLNLGVITPLVLYGFLILFWKAPKRILR</sequence>
<evidence type="ECO:0000256" key="1">
    <source>
        <dbReference type="ARBA" id="ARBA00004651"/>
    </source>
</evidence>
<dbReference type="PROSITE" id="PS50850">
    <property type="entry name" value="MFS"/>
    <property type="match status" value="1"/>
</dbReference>
<dbReference type="GO" id="GO:0022857">
    <property type="term" value="F:transmembrane transporter activity"/>
    <property type="evidence" value="ECO:0007669"/>
    <property type="project" value="InterPro"/>
</dbReference>
<dbReference type="AlphaFoldDB" id="B3V6H5"/>
<feature type="domain" description="Major facilitator superfamily (MFS) profile" evidence="7">
    <location>
        <begin position="37"/>
        <end position="417"/>
    </location>
</feature>
<feature type="transmembrane region" description="Helical" evidence="6">
    <location>
        <begin position="159"/>
        <end position="181"/>
    </location>
</feature>
<feature type="transmembrane region" description="Helical" evidence="6">
    <location>
        <begin position="103"/>
        <end position="121"/>
    </location>
</feature>
<reference evidence="8" key="2">
    <citation type="submission" date="2008-05" db="EMBL/GenBank/DDBJ databases">
        <authorList>
            <person name="Martin-Cuadrado A.-B."/>
            <person name="Rodriguez-Valera F."/>
            <person name="Moreira D."/>
            <person name="Alba J.-C."/>
            <person name="Ivars-Martinez E."/>
            <person name="Henn M.R."/>
            <person name="Talla E."/>
            <person name="Lopez-Garcia P."/>
        </authorList>
    </citation>
    <scope>NUCLEOTIDE SEQUENCE</scope>
</reference>
<feature type="transmembrane region" description="Helical" evidence="6">
    <location>
        <begin position="127"/>
        <end position="147"/>
    </location>
</feature>
<feature type="transmembrane region" description="Helical" evidence="6">
    <location>
        <begin position="364"/>
        <end position="384"/>
    </location>
</feature>
<keyword evidence="5 6" id="KW-0472">Membrane</keyword>
<protein>
    <submittedName>
        <fullName evidence="8">Putative transport membrane protein</fullName>
    </submittedName>
</protein>
<dbReference type="InterPro" id="IPR050189">
    <property type="entry name" value="MFS_Efflux_Transporters"/>
</dbReference>
<proteinExistence type="predicted"/>
<dbReference type="Gene3D" id="1.20.1250.20">
    <property type="entry name" value="MFS general substrate transporter like domains"/>
    <property type="match status" value="2"/>
</dbReference>
<dbReference type="Pfam" id="PF07690">
    <property type="entry name" value="MFS_1"/>
    <property type="match status" value="1"/>
</dbReference>
<evidence type="ECO:0000256" key="4">
    <source>
        <dbReference type="ARBA" id="ARBA00022989"/>
    </source>
</evidence>
<organism evidence="8">
    <name type="scientific">uncultured marine crenarchaeote AD1000-23-H12</name>
    <dbReference type="NCBI Taxonomy" id="526638"/>
    <lineage>
        <taxon>Archaea</taxon>
        <taxon>Nitrososphaerota</taxon>
        <taxon>Nitrososphaeria</taxon>
        <taxon>Nitrosopumilales</taxon>
        <taxon>environmental samples</taxon>
    </lineage>
</organism>
<evidence type="ECO:0000259" key="7">
    <source>
        <dbReference type="PROSITE" id="PS50850"/>
    </source>
</evidence>
<feature type="transmembrane region" description="Helical" evidence="6">
    <location>
        <begin position="38"/>
        <end position="59"/>
    </location>
</feature>
<accession>B3V6H5</accession>
<feature type="transmembrane region" description="Helical" evidence="6">
    <location>
        <begin position="327"/>
        <end position="344"/>
    </location>
</feature>
<dbReference type="PANTHER" id="PTHR43124:SF3">
    <property type="entry name" value="CHLORAMPHENICOL EFFLUX PUMP RV0191"/>
    <property type="match status" value="1"/>
</dbReference>
<dbReference type="PANTHER" id="PTHR43124">
    <property type="entry name" value="PURINE EFFLUX PUMP PBUE"/>
    <property type="match status" value="1"/>
</dbReference>
<feature type="transmembrane region" description="Helical" evidence="6">
    <location>
        <begin position="187"/>
        <end position="207"/>
    </location>
</feature>
<evidence type="ECO:0000313" key="8">
    <source>
        <dbReference type="EMBL" id="ACF09899.1"/>
    </source>
</evidence>
<feature type="transmembrane region" description="Helical" evidence="6">
    <location>
        <begin position="71"/>
        <end position="91"/>
    </location>
</feature>
<dbReference type="EMBL" id="EU686635">
    <property type="protein sequence ID" value="ACF09899.1"/>
    <property type="molecule type" value="Genomic_DNA"/>
</dbReference>
<feature type="transmembrane region" description="Helical" evidence="6">
    <location>
        <begin position="302"/>
        <end position="321"/>
    </location>
</feature>